<gene>
    <name evidence="1" type="ORF">CVO77_09640</name>
</gene>
<dbReference type="InterPro" id="IPR009097">
    <property type="entry name" value="Cyclic_Pdiesterase"/>
</dbReference>
<dbReference type="Gene3D" id="3.90.1140.10">
    <property type="entry name" value="Cyclic phosphodiesterase"/>
    <property type="match status" value="1"/>
</dbReference>
<reference evidence="2" key="1">
    <citation type="submission" date="2017-11" db="EMBL/GenBank/DDBJ databases">
        <title>The complete genome sequence of Sphingopyxis pomeranensis sp. nov. strain WS5A3p.</title>
        <authorList>
            <person name="Kaminski M.A."/>
        </authorList>
    </citation>
    <scope>NUCLEOTIDE SEQUENCE [LARGE SCALE GENOMIC DNA]</scope>
    <source>
        <strain evidence="2">WS5A3p</strain>
    </source>
</reference>
<dbReference type="SUPFAM" id="SSF55144">
    <property type="entry name" value="LigT-like"/>
    <property type="match status" value="1"/>
</dbReference>
<proteinExistence type="predicted"/>
<evidence type="ECO:0000313" key="1">
    <source>
        <dbReference type="EMBL" id="PQM28686.1"/>
    </source>
</evidence>
<evidence type="ECO:0000313" key="2">
    <source>
        <dbReference type="Proteomes" id="UP000238954"/>
    </source>
</evidence>
<organism evidence="1 2">
    <name type="scientific">Sphingopyxis lindanitolerans</name>
    <dbReference type="NCBI Taxonomy" id="2054227"/>
    <lineage>
        <taxon>Bacteria</taxon>
        <taxon>Pseudomonadati</taxon>
        <taxon>Pseudomonadota</taxon>
        <taxon>Alphaproteobacteria</taxon>
        <taxon>Sphingomonadales</taxon>
        <taxon>Sphingomonadaceae</taxon>
        <taxon>Sphingopyxis</taxon>
    </lineage>
</organism>
<sequence length="196" mass="21433">MMMVPLFRYFLGFQVAADRAGWLARQLPPVAGDLFAGLKPQLYHLTLCTIAETAAPHPFLRQRVAKALETGLPAASPIPFGRIVARDEGAELVTAGGGGGVRQLYEAIVALLAPHDIAPMHRKAGLRPHITLGYGECDFPAAPLAWTWIPRELALIESHVGHRRHRVLQSWTLAPPAQAMFDFMADELPPPLRRAA</sequence>
<dbReference type="EMBL" id="PHFW01000002">
    <property type="protein sequence ID" value="PQM28686.1"/>
    <property type="molecule type" value="Genomic_DNA"/>
</dbReference>
<accession>A0A2S8B8N3</accession>
<comment type="caution">
    <text evidence="1">The sequence shown here is derived from an EMBL/GenBank/DDBJ whole genome shotgun (WGS) entry which is preliminary data.</text>
</comment>
<dbReference type="AlphaFoldDB" id="A0A2S8B8N3"/>
<name>A0A2S8B8N3_9SPHN</name>
<protein>
    <recommendedName>
        <fullName evidence="3">2'-5' RNA ligase</fullName>
    </recommendedName>
</protein>
<dbReference type="Proteomes" id="UP000238954">
    <property type="component" value="Chromosome"/>
</dbReference>
<keyword evidence="2" id="KW-1185">Reference proteome</keyword>
<evidence type="ECO:0008006" key="3">
    <source>
        <dbReference type="Google" id="ProtNLM"/>
    </source>
</evidence>